<reference evidence="3" key="1">
    <citation type="submission" date="2015-02" db="EMBL/GenBank/DDBJ databases">
        <authorList>
            <person name="Chooi Y.-H."/>
        </authorList>
    </citation>
    <scope>NUCLEOTIDE SEQUENCE [LARGE SCALE GENOMIC DNA]</scope>
    <source>
        <strain evidence="3">strain Y</strain>
    </source>
</reference>
<proteinExistence type="predicted"/>
<evidence type="ECO:0000313" key="2">
    <source>
        <dbReference type="EMBL" id="CPR15871.1"/>
    </source>
</evidence>
<dbReference type="RefSeq" id="WP_046476380.1">
    <property type="nucleotide sequence ID" value="NZ_LN829118.1"/>
</dbReference>
<evidence type="ECO:0000313" key="3">
    <source>
        <dbReference type="Proteomes" id="UP000033187"/>
    </source>
</evidence>
<organism evidence="2 3">
    <name type="scientific">Candidatus Filomicrobium marinum</name>
    <dbReference type="NCBI Taxonomy" id="1608628"/>
    <lineage>
        <taxon>Bacteria</taxon>
        <taxon>Pseudomonadati</taxon>
        <taxon>Pseudomonadota</taxon>
        <taxon>Alphaproteobacteria</taxon>
        <taxon>Hyphomicrobiales</taxon>
        <taxon>Hyphomicrobiaceae</taxon>
        <taxon>Filomicrobium</taxon>
    </lineage>
</organism>
<dbReference type="Proteomes" id="UP000033187">
    <property type="component" value="Chromosome 1"/>
</dbReference>
<keyword evidence="3" id="KW-1185">Reference proteome</keyword>
<evidence type="ECO:0000256" key="1">
    <source>
        <dbReference type="SAM" id="MobiDB-lite"/>
    </source>
</evidence>
<dbReference type="EMBL" id="LN829119">
    <property type="protein sequence ID" value="CPR15871.1"/>
    <property type="molecule type" value="Genomic_DNA"/>
</dbReference>
<name>A0A0D6JAU4_9HYPH</name>
<feature type="region of interest" description="Disordered" evidence="1">
    <location>
        <begin position="167"/>
        <end position="197"/>
    </location>
</feature>
<accession>A0A0D6JAU4</accession>
<gene>
    <name evidence="2" type="ORF">YBN1229_v1_0542</name>
</gene>
<dbReference type="AlphaFoldDB" id="A0A0D6JAU4"/>
<feature type="compositionally biased region" description="Low complexity" evidence="1">
    <location>
        <begin position="169"/>
        <end position="179"/>
    </location>
</feature>
<dbReference type="KEGG" id="fiy:BN1229_v1_0542"/>
<protein>
    <submittedName>
        <fullName evidence="2">Uncharacterized protein</fullName>
    </submittedName>
</protein>
<dbReference type="OrthoDB" id="7743892at2"/>
<sequence>MRCERAAARVLAPLILIVCAVSGGGFANAERKSVPPEATATGQDSMPNAYLLNLLIRTTLIALNQANQTGNYSVLRDLAAPSFQRANTSAQLAEIFAALRKRNLDLSPILFLEPKLIRQPKIDEAGMLRLSGFMPSEPERVLFDMLFQRLDNRWQLFGISVDVRPPDAPKAADAVAAPPQGKTSPPPKNIKNPKEKK</sequence>
<dbReference type="KEGG" id="fil:BN1229_v1_0539"/>